<feature type="region of interest" description="Disordered" evidence="1">
    <location>
        <begin position="52"/>
        <end position="97"/>
    </location>
</feature>
<feature type="non-terminal residue" evidence="2">
    <location>
        <position position="1"/>
    </location>
</feature>
<dbReference type="OrthoDB" id="3247165at2759"/>
<reference evidence="2 3" key="1">
    <citation type="submission" date="2014-04" db="EMBL/GenBank/DDBJ databases">
        <authorList>
            <consortium name="DOE Joint Genome Institute"/>
            <person name="Kuo A."/>
            <person name="Girlanda M."/>
            <person name="Perotto S."/>
            <person name="Kohler A."/>
            <person name="Nagy L.G."/>
            <person name="Floudas D."/>
            <person name="Copeland A."/>
            <person name="Barry K.W."/>
            <person name="Cichocki N."/>
            <person name="Veneault-Fourrey C."/>
            <person name="LaButti K."/>
            <person name="Lindquist E.A."/>
            <person name="Lipzen A."/>
            <person name="Lundell T."/>
            <person name="Morin E."/>
            <person name="Murat C."/>
            <person name="Sun H."/>
            <person name="Tunlid A."/>
            <person name="Henrissat B."/>
            <person name="Grigoriev I.V."/>
            <person name="Hibbett D.S."/>
            <person name="Martin F."/>
            <person name="Nordberg H.P."/>
            <person name="Cantor M.N."/>
            <person name="Hua S.X."/>
        </authorList>
    </citation>
    <scope>NUCLEOTIDE SEQUENCE [LARGE SCALE GENOMIC DNA]</scope>
    <source>
        <strain evidence="2 3">MUT 4182</strain>
    </source>
</reference>
<feature type="non-terminal residue" evidence="2">
    <location>
        <position position="184"/>
    </location>
</feature>
<dbReference type="AlphaFoldDB" id="A0A0C3QB99"/>
<evidence type="ECO:0000313" key="2">
    <source>
        <dbReference type="EMBL" id="KIO27735.1"/>
    </source>
</evidence>
<accession>A0A0C3QB99</accession>
<name>A0A0C3QB99_9AGAM</name>
<organism evidence="2 3">
    <name type="scientific">Tulasnella calospora MUT 4182</name>
    <dbReference type="NCBI Taxonomy" id="1051891"/>
    <lineage>
        <taxon>Eukaryota</taxon>
        <taxon>Fungi</taxon>
        <taxon>Dikarya</taxon>
        <taxon>Basidiomycota</taxon>
        <taxon>Agaricomycotina</taxon>
        <taxon>Agaricomycetes</taxon>
        <taxon>Cantharellales</taxon>
        <taxon>Tulasnellaceae</taxon>
        <taxon>Tulasnella</taxon>
    </lineage>
</organism>
<dbReference type="Proteomes" id="UP000054248">
    <property type="component" value="Unassembled WGS sequence"/>
</dbReference>
<evidence type="ECO:0000313" key="3">
    <source>
        <dbReference type="Proteomes" id="UP000054248"/>
    </source>
</evidence>
<evidence type="ECO:0000256" key="1">
    <source>
        <dbReference type="SAM" id="MobiDB-lite"/>
    </source>
</evidence>
<dbReference type="HOGENOM" id="CLU_1647845_0_0_1"/>
<reference evidence="3" key="2">
    <citation type="submission" date="2015-01" db="EMBL/GenBank/DDBJ databases">
        <title>Evolutionary Origins and Diversification of the Mycorrhizal Mutualists.</title>
        <authorList>
            <consortium name="DOE Joint Genome Institute"/>
            <consortium name="Mycorrhizal Genomics Consortium"/>
            <person name="Kohler A."/>
            <person name="Kuo A."/>
            <person name="Nagy L.G."/>
            <person name="Floudas D."/>
            <person name="Copeland A."/>
            <person name="Barry K.W."/>
            <person name="Cichocki N."/>
            <person name="Veneault-Fourrey C."/>
            <person name="LaButti K."/>
            <person name="Lindquist E.A."/>
            <person name="Lipzen A."/>
            <person name="Lundell T."/>
            <person name="Morin E."/>
            <person name="Murat C."/>
            <person name="Riley R."/>
            <person name="Ohm R."/>
            <person name="Sun H."/>
            <person name="Tunlid A."/>
            <person name="Henrissat B."/>
            <person name="Grigoriev I.V."/>
            <person name="Hibbett D.S."/>
            <person name="Martin F."/>
        </authorList>
    </citation>
    <scope>NUCLEOTIDE SEQUENCE [LARGE SCALE GENOMIC DNA]</scope>
    <source>
        <strain evidence="3">MUT 4182</strain>
    </source>
</reference>
<dbReference type="EMBL" id="KN823004">
    <property type="protein sequence ID" value="KIO27735.1"/>
    <property type="molecule type" value="Genomic_DNA"/>
</dbReference>
<sequence length="184" mass="20704">VTLSDLNKPLNEHLRMEELRLDALATNTLIHYGLAKGPVVPVPNPEFERRHISTIPEPSFSIQDESQPRKRKSDLQAQDDRPHKRQQPTVLDSPVHLPCPMEGNLRKDIMPSSSHASNNLKVSATPCHFPLPCPNWDSQNYSCAYDSVFVILMSAFFHSGTRFQMTFASHSPGASMLTNLFNEV</sequence>
<gene>
    <name evidence="2" type="ORF">M407DRAFT_53180</name>
</gene>
<keyword evidence="3" id="KW-1185">Reference proteome</keyword>
<proteinExistence type="predicted"/>
<protein>
    <submittedName>
        <fullName evidence="2">Uncharacterized protein</fullName>
    </submittedName>
</protein>